<name>A0ABN3Z054_THEM3</name>
<evidence type="ECO:0000259" key="1">
    <source>
        <dbReference type="Pfam" id="PF00534"/>
    </source>
</evidence>
<dbReference type="Gene3D" id="3.40.50.2000">
    <property type="entry name" value="Glycogen Phosphorylase B"/>
    <property type="match status" value="2"/>
</dbReference>
<evidence type="ECO:0000313" key="4">
    <source>
        <dbReference type="Proteomes" id="UP000002064"/>
    </source>
</evidence>
<proteinExistence type="predicted"/>
<dbReference type="EMBL" id="CP002032">
    <property type="protein sequence ID" value="ADH60467.1"/>
    <property type="molecule type" value="Genomic_DNA"/>
</dbReference>
<dbReference type="InterPro" id="IPR028098">
    <property type="entry name" value="Glyco_trans_4-like_N"/>
</dbReference>
<evidence type="ECO:0000259" key="2">
    <source>
        <dbReference type="Pfam" id="PF13439"/>
    </source>
</evidence>
<reference evidence="3 4" key="1">
    <citation type="submission" date="2010-05" db="EMBL/GenBank/DDBJ databases">
        <title>Complete sequence of Thermoanaerobacter mathranii subsp. mathranii mathranii str. A3.</title>
        <authorList>
            <consortium name="US DOE Joint Genome Institute"/>
            <person name="Lucas S."/>
            <person name="Copeland A."/>
            <person name="Lapidus A."/>
            <person name="Cheng J.-F."/>
            <person name="Bruce D."/>
            <person name="Goodwin L."/>
            <person name="Pitluck S."/>
            <person name="Held B."/>
            <person name="Detter J.C."/>
            <person name="Han C."/>
            <person name="Tapia R."/>
            <person name="Land M."/>
            <person name="Hauser L."/>
            <person name="Kyrpides N."/>
            <person name="Mikhailova N."/>
            <person name="Zhou J."/>
            <person name="Hemme C."/>
            <person name="Woyke T."/>
        </authorList>
    </citation>
    <scope>NUCLEOTIDE SEQUENCE [LARGE SCALE GENOMIC DNA]</scope>
    <source>
        <strain evidence="3 4">A3</strain>
    </source>
</reference>
<dbReference type="InterPro" id="IPR050194">
    <property type="entry name" value="Glycosyltransferase_grp1"/>
</dbReference>
<dbReference type="Proteomes" id="UP000002064">
    <property type="component" value="Chromosome"/>
</dbReference>
<dbReference type="Pfam" id="PF00534">
    <property type="entry name" value="Glycos_transf_1"/>
    <property type="match status" value="1"/>
</dbReference>
<dbReference type="PANTHER" id="PTHR45947">
    <property type="entry name" value="SULFOQUINOVOSYL TRANSFERASE SQD2"/>
    <property type="match status" value="1"/>
</dbReference>
<dbReference type="SUPFAM" id="SSF53756">
    <property type="entry name" value="UDP-Glycosyltransferase/glycogen phosphorylase"/>
    <property type="match status" value="1"/>
</dbReference>
<keyword evidence="3" id="KW-0808">Transferase</keyword>
<gene>
    <name evidence="3" type="ordered locus">Tmath_0722</name>
</gene>
<keyword evidence="4" id="KW-1185">Reference proteome</keyword>
<feature type="domain" description="Glycosyltransferase subfamily 4-like N-terminal" evidence="2">
    <location>
        <begin position="13"/>
        <end position="187"/>
    </location>
</feature>
<accession>A0ABN3Z054</accession>
<sequence>MKIAIVHDWLTNMGGAERVILAFHEIFPDAPIYTSVYNPDKLPEEFRKMNIKTSFIQKLPKAKTKYNIYLPLMPTAFEQFDLSKYDVVLSSSSSCAKGVITRADTLHICYCHTPMRYAWDFYHEYKQNAPKWQKKFIPFLMNYIRMWDRLSADRVDYFIANSNEVAKRIKKHYRRESVVINPPVNVDFYTPVDEDGDYFLIVSRLVEYKRIDIAVEAFNDLGLPLIIIGDGPEKSKLQRMAKSNIKFLGRLPDEEVKRYYARCRAFIFPGEEDFGITPLEAQASGRPVIAFGKGGVLDSVIDGVTGLLFNEQNKESLKEAIIKFNGLKFDKNVIRKHAEQFDVNVFKKKVYDFVMEKYKEFSEQIKDEK</sequence>
<feature type="domain" description="Glycosyl transferase family 1" evidence="1">
    <location>
        <begin position="192"/>
        <end position="324"/>
    </location>
</feature>
<organism evidence="3 4">
    <name type="scientific">Thermoanaerobacter mathranii subsp. mathranii (strain DSM 11426 / CCUG 53645 / CIP 108742 / A3)</name>
    <dbReference type="NCBI Taxonomy" id="583358"/>
    <lineage>
        <taxon>Bacteria</taxon>
        <taxon>Bacillati</taxon>
        <taxon>Bacillota</taxon>
        <taxon>Clostridia</taxon>
        <taxon>Thermoanaerobacterales</taxon>
        <taxon>Thermoanaerobacteraceae</taxon>
        <taxon>Thermoanaerobacter</taxon>
    </lineage>
</organism>
<dbReference type="RefSeq" id="WP_004397346.1">
    <property type="nucleotide sequence ID" value="NC_014209.1"/>
</dbReference>
<dbReference type="InterPro" id="IPR001296">
    <property type="entry name" value="Glyco_trans_1"/>
</dbReference>
<protein>
    <submittedName>
        <fullName evidence="3">Glycosyl transferase group 1</fullName>
    </submittedName>
</protein>
<dbReference type="Pfam" id="PF13439">
    <property type="entry name" value="Glyco_transf_4"/>
    <property type="match status" value="1"/>
</dbReference>
<evidence type="ECO:0000313" key="3">
    <source>
        <dbReference type="EMBL" id="ADH60467.1"/>
    </source>
</evidence>
<dbReference type="GO" id="GO:0016740">
    <property type="term" value="F:transferase activity"/>
    <property type="evidence" value="ECO:0007669"/>
    <property type="project" value="UniProtKB-KW"/>
</dbReference>
<dbReference type="PANTHER" id="PTHR45947:SF3">
    <property type="entry name" value="SULFOQUINOVOSYL TRANSFERASE SQD2"/>
    <property type="match status" value="1"/>
</dbReference>